<dbReference type="EMBL" id="OA885463">
    <property type="protein sequence ID" value="CAD7282064.1"/>
    <property type="molecule type" value="Genomic_DNA"/>
</dbReference>
<dbReference type="OrthoDB" id="8191828at2759"/>
<proteinExistence type="predicted"/>
<evidence type="ECO:0000313" key="1">
    <source>
        <dbReference type="EMBL" id="CAD7282064.1"/>
    </source>
</evidence>
<dbReference type="EMBL" id="CAJPEX010003426">
    <property type="protein sequence ID" value="CAG0922216.1"/>
    <property type="molecule type" value="Genomic_DNA"/>
</dbReference>
<accession>A0A7R9GIA0</accession>
<reference evidence="1" key="1">
    <citation type="submission" date="2020-11" db="EMBL/GenBank/DDBJ databases">
        <authorList>
            <person name="Tran Van P."/>
        </authorList>
    </citation>
    <scope>NUCLEOTIDE SEQUENCE</scope>
</reference>
<dbReference type="AlphaFoldDB" id="A0A7R9GIA0"/>
<organism evidence="1">
    <name type="scientific">Notodromas monacha</name>
    <dbReference type="NCBI Taxonomy" id="399045"/>
    <lineage>
        <taxon>Eukaryota</taxon>
        <taxon>Metazoa</taxon>
        <taxon>Ecdysozoa</taxon>
        <taxon>Arthropoda</taxon>
        <taxon>Crustacea</taxon>
        <taxon>Oligostraca</taxon>
        <taxon>Ostracoda</taxon>
        <taxon>Podocopa</taxon>
        <taxon>Podocopida</taxon>
        <taxon>Cypridocopina</taxon>
        <taxon>Cypridoidea</taxon>
        <taxon>Cyprididae</taxon>
        <taxon>Notodromas</taxon>
    </lineage>
</organism>
<name>A0A7R9GIA0_9CRUS</name>
<keyword evidence="2" id="KW-1185">Reference proteome</keyword>
<sequence length="99" mass="11768">MFWNICWNTSAGKNCWMSTLLCLMTAIMLLMPVTHLPLSVEAAKGRDKKIYKLYPYYWKSNTRFPYYDKYGRGKLLYGFGGPELYEYTAFKAIRGYYRK</sequence>
<gene>
    <name evidence="1" type="ORF">NMOB1V02_LOCUS9696</name>
</gene>
<evidence type="ECO:0000313" key="2">
    <source>
        <dbReference type="Proteomes" id="UP000678499"/>
    </source>
</evidence>
<dbReference type="Proteomes" id="UP000678499">
    <property type="component" value="Unassembled WGS sequence"/>
</dbReference>
<protein>
    <submittedName>
        <fullName evidence="1">Uncharacterized protein</fullName>
    </submittedName>
</protein>